<comment type="caution">
    <text evidence="2">The sequence shown here is derived from an EMBL/GenBank/DDBJ whole genome shotgun (WGS) entry which is preliminary data.</text>
</comment>
<evidence type="ECO:0000256" key="1">
    <source>
        <dbReference type="SAM" id="MobiDB-lite"/>
    </source>
</evidence>
<feature type="region of interest" description="Disordered" evidence="1">
    <location>
        <begin position="1"/>
        <end position="21"/>
    </location>
</feature>
<accession>A0A839Z9Z7</accession>
<feature type="compositionally biased region" description="Pro residues" evidence="1">
    <location>
        <begin position="1"/>
        <end position="13"/>
    </location>
</feature>
<evidence type="ECO:0000313" key="2">
    <source>
        <dbReference type="EMBL" id="MBB3771547.1"/>
    </source>
</evidence>
<reference evidence="2 3" key="1">
    <citation type="submission" date="2020-08" db="EMBL/GenBank/DDBJ databases">
        <title>Genomic Encyclopedia of Type Strains, Phase IV (KMG-IV): sequencing the most valuable type-strain genomes for metagenomic binning, comparative biology and taxonomic classification.</title>
        <authorList>
            <person name="Goeker M."/>
        </authorList>
    </citation>
    <scope>NUCLEOTIDE SEQUENCE [LARGE SCALE GENOMIC DNA]</scope>
    <source>
        <strain evidence="2 3">DSM 5895</strain>
    </source>
</reference>
<gene>
    <name evidence="2" type="ORF">FHS55_002146</name>
</gene>
<keyword evidence="3" id="KW-1185">Reference proteome</keyword>
<protein>
    <submittedName>
        <fullName evidence="2">Uncharacterized protein</fullName>
    </submittedName>
</protein>
<dbReference type="RefSeq" id="WP_183189705.1">
    <property type="nucleotide sequence ID" value="NZ_JACICD010000003.1"/>
</dbReference>
<organism evidence="2 3">
    <name type="scientific">Ancylobacter tetraedralis</name>
    <dbReference type="NCBI Taxonomy" id="217068"/>
    <lineage>
        <taxon>Bacteria</taxon>
        <taxon>Pseudomonadati</taxon>
        <taxon>Pseudomonadota</taxon>
        <taxon>Alphaproteobacteria</taxon>
        <taxon>Hyphomicrobiales</taxon>
        <taxon>Xanthobacteraceae</taxon>
        <taxon>Ancylobacter</taxon>
    </lineage>
</organism>
<dbReference type="AlphaFoldDB" id="A0A839Z9Z7"/>
<proteinExistence type="predicted"/>
<sequence length="92" mass="10449">MLARPPRPFPASPFAPRAGTRRPVVVVRRRPWRRLVAVVRGLAARSVREWEIASRLNISQRLVRLALSEGAGIWTPEQMARMRAAWKAEAGR</sequence>
<evidence type="ECO:0000313" key="3">
    <source>
        <dbReference type="Proteomes" id="UP000533469"/>
    </source>
</evidence>
<dbReference type="Proteomes" id="UP000533469">
    <property type="component" value="Unassembled WGS sequence"/>
</dbReference>
<name>A0A839Z9Z7_9HYPH</name>
<dbReference type="EMBL" id="JACICD010000003">
    <property type="protein sequence ID" value="MBB3771547.1"/>
    <property type="molecule type" value="Genomic_DNA"/>
</dbReference>